<evidence type="ECO:0000259" key="1">
    <source>
        <dbReference type="Pfam" id="PF01764"/>
    </source>
</evidence>
<dbReference type="SUPFAM" id="SSF53474">
    <property type="entry name" value="alpha/beta-Hydrolases"/>
    <property type="match status" value="1"/>
</dbReference>
<evidence type="ECO:0000313" key="2">
    <source>
        <dbReference type="EMBL" id="QHU31128.1"/>
    </source>
</evidence>
<organism evidence="2">
    <name type="scientific">viral metagenome</name>
    <dbReference type="NCBI Taxonomy" id="1070528"/>
    <lineage>
        <taxon>unclassified sequences</taxon>
        <taxon>metagenomes</taxon>
        <taxon>organismal metagenomes</taxon>
    </lineage>
</organism>
<dbReference type="InterPro" id="IPR002921">
    <property type="entry name" value="Fungal_lipase-type"/>
</dbReference>
<dbReference type="PANTHER" id="PTHR45856">
    <property type="entry name" value="ALPHA/BETA-HYDROLASES SUPERFAMILY PROTEIN"/>
    <property type="match status" value="1"/>
</dbReference>
<name>A0A6C0LMH7_9ZZZZ</name>
<dbReference type="Pfam" id="PF01764">
    <property type="entry name" value="Lipase_3"/>
    <property type="match status" value="1"/>
</dbReference>
<accession>A0A6C0LMH7</accession>
<dbReference type="Gene3D" id="3.40.50.1820">
    <property type="entry name" value="alpha/beta hydrolase"/>
    <property type="match status" value="1"/>
</dbReference>
<proteinExistence type="predicted"/>
<dbReference type="GO" id="GO:0006629">
    <property type="term" value="P:lipid metabolic process"/>
    <property type="evidence" value="ECO:0007669"/>
    <property type="project" value="InterPro"/>
</dbReference>
<dbReference type="PANTHER" id="PTHR45856:SF24">
    <property type="entry name" value="FUNGAL LIPASE-LIKE DOMAIN-CONTAINING PROTEIN"/>
    <property type="match status" value="1"/>
</dbReference>
<sequence>MKDLSLISYMSAIISRLVYFNNNNFSDKYSNIFDIKELSTQLPTIKKTPSVDILKPKIKNLISIIPKIDKINYSEDYKSVGTRDFKYIIISTSNFSSIFLIADKRSNTIFVGFRGTTSLKSGLSYVKITSTLPFKPCSESDNGYLLGVFKITGETFYTVGEGIRFLSRTFLANNNFKLISTGHSLGGGCAQIFSYLWAKENPTKPICCITFGAPRVMNGPAIQQFIYLIKKKQIVYERIVTDGDPFPKLPPNIKGMVQNRNYYHIDDYDPKYRKSALFCTNYSTTKKIKCNLKNKNKTKRAKISTSNHGNYMSVNFLEAAQHLTDFKKEIKRDGEGNTICRIIVSGGNEPSKASFFNLNLLKLAKKEVSSNTTRKIGKVLLTDYKHPDIFMNSRVFDDIIKKSRKLNNNDLNPLSTDNYLQLDIDDKTEPREQLICL</sequence>
<dbReference type="CDD" id="cd00519">
    <property type="entry name" value="Lipase_3"/>
    <property type="match status" value="1"/>
</dbReference>
<dbReference type="EMBL" id="MN740524">
    <property type="protein sequence ID" value="QHU31128.1"/>
    <property type="molecule type" value="Genomic_DNA"/>
</dbReference>
<reference evidence="2" key="1">
    <citation type="journal article" date="2020" name="Nature">
        <title>Giant virus diversity and host interactions through global metagenomics.</title>
        <authorList>
            <person name="Schulz F."/>
            <person name="Roux S."/>
            <person name="Paez-Espino D."/>
            <person name="Jungbluth S."/>
            <person name="Walsh D.A."/>
            <person name="Denef V.J."/>
            <person name="McMahon K.D."/>
            <person name="Konstantinidis K.T."/>
            <person name="Eloe-Fadrosh E.A."/>
            <person name="Kyrpides N.C."/>
            <person name="Woyke T."/>
        </authorList>
    </citation>
    <scope>NUCLEOTIDE SEQUENCE</scope>
    <source>
        <strain evidence="2">GVMAG-M-3300027892-73</strain>
    </source>
</reference>
<feature type="domain" description="Fungal lipase-type" evidence="1">
    <location>
        <begin position="110"/>
        <end position="252"/>
    </location>
</feature>
<dbReference type="InterPro" id="IPR051218">
    <property type="entry name" value="Sec_MonoDiacylglyc_Lipase"/>
</dbReference>
<dbReference type="AlphaFoldDB" id="A0A6C0LMH7"/>
<dbReference type="InterPro" id="IPR029058">
    <property type="entry name" value="AB_hydrolase_fold"/>
</dbReference>
<protein>
    <recommendedName>
        <fullName evidence="1">Fungal lipase-type domain-containing protein</fullName>
    </recommendedName>
</protein>